<evidence type="ECO:0000313" key="6">
    <source>
        <dbReference type="Proteomes" id="UP000278085"/>
    </source>
</evidence>
<evidence type="ECO:0000313" key="5">
    <source>
        <dbReference type="EMBL" id="RSZ58972.1"/>
    </source>
</evidence>
<dbReference type="InterPro" id="IPR009057">
    <property type="entry name" value="Homeodomain-like_sf"/>
</dbReference>
<dbReference type="PANTHER" id="PTHR47894:SF1">
    <property type="entry name" value="HTH-TYPE TRANSCRIPTIONAL REGULATOR VQSM"/>
    <property type="match status" value="1"/>
</dbReference>
<gene>
    <name evidence="5" type="ORF">EJB06_11610</name>
</gene>
<organism evidence="5 6">
    <name type="scientific">Massilia atriviolacea</name>
    <dbReference type="NCBI Taxonomy" id="2495579"/>
    <lineage>
        <taxon>Bacteria</taxon>
        <taxon>Pseudomonadati</taxon>
        <taxon>Pseudomonadota</taxon>
        <taxon>Betaproteobacteria</taxon>
        <taxon>Burkholderiales</taxon>
        <taxon>Oxalobacteraceae</taxon>
        <taxon>Telluria group</taxon>
        <taxon>Massilia</taxon>
    </lineage>
</organism>
<keyword evidence="2" id="KW-0238">DNA-binding</keyword>
<dbReference type="SMART" id="SM00342">
    <property type="entry name" value="HTH_ARAC"/>
    <property type="match status" value="1"/>
</dbReference>
<feature type="domain" description="HTH araC/xylS-type" evidence="4">
    <location>
        <begin position="252"/>
        <end position="350"/>
    </location>
</feature>
<dbReference type="PROSITE" id="PS01124">
    <property type="entry name" value="HTH_ARAC_FAMILY_2"/>
    <property type="match status" value="1"/>
</dbReference>
<dbReference type="InterPro" id="IPR032687">
    <property type="entry name" value="AraC-type_N"/>
</dbReference>
<dbReference type="GO" id="GO:0005829">
    <property type="term" value="C:cytosol"/>
    <property type="evidence" value="ECO:0007669"/>
    <property type="project" value="TreeGrafter"/>
</dbReference>
<dbReference type="SUPFAM" id="SSF46689">
    <property type="entry name" value="Homeodomain-like"/>
    <property type="match status" value="1"/>
</dbReference>
<dbReference type="InterPro" id="IPR018060">
    <property type="entry name" value="HTH_AraC"/>
</dbReference>
<comment type="caution">
    <text evidence="5">The sequence shown here is derived from an EMBL/GenBank/DDBJ whole genome shotgun (WGS) entry which is preliminary data.</text>
</comment>
<keyword evidence="1" id="KW-0805">Transcription regulation</keyword>
<evidence type="ECO:0000256" key="1">
    <source>
        <dbReference type="ARBA" id="ARBA00023015"/>
    </source>
</evidence>
<dbReference type="Gene3D" id="1.10.10.60">
    <property type="entry name" value="Homeodomain-like"/>
    <property type="match status" value="1"/>
</dbReference>
<keyword evidence="6" id="KW-1185">Reference proteome</keyword>
<dbReference type="OrthoDB" id="6506763at2"/>
<accession>A0A430HNB6</accession>
<evidence type="ECO:0000256" key="3">
    <source>
        <dbReference type="ARBA" id="ARBA00023163"/>
    </source>
</evidence>
<dbReference type="EMBL" id="RXLQ01000005">
    <property type="protein sequence ID" value="RSZ58972.1"/>
    <property type="molecule type" value="Genomic_DNA"/>
</dbReference>
<dbReference type="Pfam" id="PF12625">
    <property type="entry name" value="Arabinose_bd"/>
    <property type="match status" value="1"/>
</dbReference>
<reference evidence="5 6" key="1">
    <citation type="submission" date="2018-12" db="EMBL/GenBank/DDBJ databases">
        <authorList>
            <person name="Yang E."/>
        </authorList>
    </citation>
    <scope>NUCLEOTIDE SEQUENCE [LARGE SCALE GENOMIC DNA]</scope>
    <source>
        <strain evidence="5 6">SOD</strain>
    </source>
</reference>
<sequence>MIGSRPRQFPQARKARSSVVAIIRPSVSAAWVKGIVELLGALGLEPLALLEDAGLPLDELDDADGRFDSDAVSALWTLAAQQSGHPHLGLALDGAARPACFGVVLHVMMSCPDLDAALRRMVRYMPIVSSAATVALAHDSQGCGLTLALGDGAPPERYDFALLMIANLCRWMTGRALRPQSLELAHARPPNLLPYLAAFGCPCHFGARRYRLCFSAADLGLALMTGNPLLTELHERFANERLARLGDARTTRRVRELVLACLADGEPGRGDVARALCMSERTLHRRLQDEGTSYVQLVDAVRREQAAHYLDQTSLCFTEISYRLGFANQGTLFRACKRWFNASPGRYRERHRVALDGRD</sequence>
<dbReference type="GO" id="GO:0000976">
    <property type="term" value="F:transcription cis-regulatory region binding"/>
    <property type="evidence" value="ECO:0007669"/>
    <property type="project" value="TreeGrafter"/>
</dbReference>
<dbReference type="Pfam" id="PF12833">
    <property type="entry name" value="HTH_18"/>
    <property type="match status" value="1"/>
</dbReference>
<name>A0A430HNB6_9BURK</name>
<keyword evidence="3" id="KW-0804">Transcription</keyword>
<evidence type="ECO:0000259" key="4">
    <source>
        <dbReference type="PROSITE" id="PS01124"/>
    </source>
</evidence>
<evidence type="ECO:0000256" key="2">
    <source>
        <dbReference type="ARBA" id="ARBA00023125"/>
    </source>
</evidence>
<proteinExistence type="predicted"/>
<dbReference type="Proteomes" id="UP000278085">
    <property type="component" value="Unassembled WGS sequence"/>
</dbReference>
<dbReference type="AlphaFoldDB" id="A0A430HNB6"/>
<dbReference type="PANTHER" id="PTHR47894">
    <property type="entry name" value="HTH-TYPE TRANSCRIPTIONAL REGULATOR GADX"/>
    <property type="match status" value="1"/>
</dbReference>
<protein>
    <submittedName>
        <fullName evidence="5">AraC family transcriptional regulator</fullName>
    </submittedName>
</protein>
<dbReference type="GO" id="GO:0003700">
    <property type="term" value="F:DNA-binding transcription factor activity"/>
    <property type="evidence" value="ECO:0007669"/>
    <property type="project" value="InterPro"/>
</dbReference>